<dbReference type="WBParaSite" id="SVE_0853900.1">
    <property type="protein sequence ID" value="SVE_0853900.1"/>
    <property type="gene ID" value="SVE_0853900"/>
</dbReference>
<evidence type="ECO:0000313" key="1">
    <source>
        <dbReference type="Proteomes" id="UP000035680"/>
    </source>
</evidence>
<organism evidence="1 2">
    <name type="scientific">Strongyloides venezuelensis</name>
    <name type="common">Threadworm</name>
    <dbReference type="NCBI Taxonomy" id="75913"/>
    <lineage>
        <taxon>Eukaryota</taxon>
        <taxon>Metazoa</taxon>
        <taxon>Ecdysozoa</taxon>
        <taxon>Nematoda</taxon>
        <taxon>Chromadorea</taxon>
        <taxon>Rhabditida</taxon>
        <taxon>Tylenchina</taxon>
        <taxon>Panagrolaimomorpha</taxon>
        <taxon>Strongyloidoidea</taxon>
        <taxon>Strongyloididae</taxon>
        <taxon>Strongyloides</taxon>
    </lineage>
</organism>
<reference evidence="2" key="2">
    <citation type="submission" date="2015-08" db="UniProtKB">
        <authorList>
            <consortium name="WormBaseParasite"/>
        </authorList>
    </citation>
    <scope>IDENTIFICATION</scope>
</reference>
<dbReference type="Proteomes" id="UP000035680">
    <property type="component" value="Unassembled WGS sequence"/>
</dbReference>
<dbReference type="AlphaFoldDB" id="A0A0K0FI21"/>
<reference evidence="1" key="1">
    <citation type="submission" date="2014-07" db="EMBL/GenBank/DDBJ databases">
        <authorList>
            <person name="Martin A.A"/>
            <person name="De Silva N."/>
        </authorList>
    </citation>
    <scope>NUCLEOTIDE SEQUENCE</scope>
</reference>
<accession>A0A0K0FI21</accession>
<sequence length="140" mass="15802">MRTKLCTLMLSISEPQYSEIFLPCLPKNLRSILIKTLAFERLRTVGVLKVSNQILNKGLTRRILGSVGMMFNYLGNHLQRIYLFQSAKAMLEYKKHYDANNYGRRLSGGSINRGSIIRGSINGRSINGRSVSISRKSFGS</sequence>
<keyword evidence="1" id="KW-1185">Reference proteome</keyword>
<name>A0A0K0FI21_STRVS</name>
<protein>
    <submittedName>
        <fullName evidence="2">F-box domain-containing protein</fullName>
    </submittedName>
</protein>
<evidence type="ECO:0000313" key="2">
    <source>
        <dbReference type="WBParaSite" id="SVE_0853900.1"/>
    </source>
</evidence>
<proteinExistence type="predicted"/>